<dbReference type="PANTHER" id="PTHR11946">
    <property type="entry name" value="VALYL-TRNA SYNTHETASES"/>
    <property type="match status" value="1"/>
</dbReference>
<evidence type="ECO:0000256" key="1">
    <source>
        <dbReference type="ARBA" id="ARBA00005594"/>
    </source>
</evidence>
<accession>A0A7R9I287</accession>
<keyword evidence="6" id="KW-0648">Protein biosynthesis</keyword>
<name>A0A7R9I287_9NEOP</name>
<evidence type="ECO:0000256" key="3">
    <source>
        <dbReference type="ARBA" id="ARBA00022598"/>
    </source>
</evidence>
<sequence length="262" mass="29706">MSLVNLQRFIRCKQMAEEAAAAVQDGQLQLEPAYTEKIWYNWLYNSRTVVLPPVSEILTGIVTETVVLPPVSEVLTVIVTETVVLPPVSEVLTVIVTETVVLPPVSEVLTVIVTETVVLPPVSEVLMLWWGHRIPMYHCQVEDESTRPHELWIAALNEDHARKKATLQLHLDDTQAHKLIVVQDEDVLDTWFSSALFPFSALGWPDQDQDYRQFYPLSVLETGHDILFFWVARMVMLGTRLTHQIPFQVGHGLLLAFPNNAH</sequence>
<dbReference type="InterPro" id="IPR002300">
    <property type="entry name" value="aa-tRNA-synth_Ia"/>
</dbReference>
<evidence type="ECO:0000256" key="2">
    <source>
        <dbReference type="ARBA" id="ARBA00013169"/>
    </source>
</evidence>
<dbReference type="Pfam" id="PF00133">
    <property type="entry name" value="tRNA-synt_1"/>
    <property type="match status" value="1"/>
</dbReference>
<dbReference type="SUPFAM" id="SSF52374">
    <property type="entry name" value="Nucleotidylyl transferase"/>
    <property type="match status" value="1"/>
</dbReference>
<comment type="similarity">
    <text evidence="1">Belongs to the class-I aminoacyl-tRNA synthetase family.</text>
</comment>
<evidence type="ECO:0000256" key="4">
    <source>
        <dbReference type="ARBA" id="ARBA00022741"/>
    </source>
</evidence>
<dbReference type="InterPro" id="IPR014729">
    <property type="entry name" value="Rossmann-like_a/b/a_fold"/>
</dbReference>
<dbReference type="GO" id="GO:0006438">
    <property type="term" value="P:valyl-tRNA aminoacylation"/>
    <property type="evidence" value="ECO:0007669"/>
    <property type="project" value="InterPro"/>
</dbReference>
<evidence type="ECO:0000256" key="5">
    <source>
        <dbReference type="ARBA" id="ARBA00022840"/>
    </source>
</evidence>
<dbReference type="AlphaFoldDB" id="A0A7R9I287"/>
<proteinExistence type="inferred from homology"/>
<protein>
    <recommendedName>
        <fullName evidence="2">valine--tRNA ligase</fullName>
        <ecNumber evidence="2">6.1.1.9</ecNumber>
    </recommendedName>
    <alternativeName>
        <fullName evidence="8">Valyl-tRNA synthetase</fullName>
    </alternativeName>
</protein>
<reference evidence="10" key="1">
    <citation type="submission" date="2020-11" db="EMBL/GenBank/DDBJ databases">
        <authorList>
            <person name="Tran Van P."/>
        </authorList>
    </citation>
    <scope>NUCLEOTIDE SEQUENCE</scope>
</reference>
<evidence type="ECO:0000313" key="10">
    <source>
        <dbReference type="EMBL" id="CAD7444700.1"/>
    </source>
</evidence>
<evidence type="ECO:0000259" key="9">
    <source>
        <dbReference type="Pfam" id="PF00133"/>
    </source>
</evidence>
<evidence type="ECO:0000256" key="6">
    <source>
        <dbReference type="ARBA" id="ARBA00022917"/>
    </source>
</evidence>
<dbReference type="EMBL" id="OD566807">
    <property type="protein sequence ID" value="CAD7444700.1"/>
    <property type="molecule type" value="Genomic_DNA"/>
</dbReference>
<organism evidence="10">
    <name type="scientific">Timema bartmani</name>
    <dbReference type="NCBI Taxonomy" id="61472"/>
    <lineage>
        <taxon>Eukaryota</taxon>
        <taxon>Metazoa</taxon>
        <taxon>Ecdysozoa</taxon>
        <taxon>Arthropoda</taxon>
        <taxon>Hexapoda</taxon>
        <taxon>Insecta</taxon>
        <taxon>Pterygota</taxon>
        <taxon>Neoptera</taxon>
        <taxon>Polyneoptera</taxon>
        <taxon>Phasmatodea</taxon>
        <taxon>Timematodea</taxon>
        <taxon>Timematoidea</taxon>
        <taxon>Timematidae</taxon>
        <taxon>Timema</taxon>
    </lineage>
</organism>
<gene>
    <name evidence="10" type="ORF">TBIB3V08_LOCUS7067</name>
</gene>
<evidence type="ECO:0000256" key="7">
    <source>
        <dbReference type="ARBA" id="ARBA00023146"/>
    </source>
</evidence>
<dbReference type="PRINTS" id="PR00986">
    <property type="entry name" value="TRNASYNTHVAL"/>
</dbReference>
<dbReference type="Gene3D" id="3.40.50.620">
    <property type="entry name" value="HUPs"/>
    <property type="match status" value="1"/>
</dbReference>
<dbReference type="GO" id="GO:0004832">
    <property type="term" value="F:valine-tRNA ligase activity"/>
    <property type="evidence" value="ECO:0007669"/>
    <property type="project" value="UniProtKB-EC"/>
</dbReference>
<dbReference type="PANTHER" id="PTHR11946:SF109">
    <property type="entry name" value="VALINE--TRNA LIGASE"/>
    <property type="match status" value="1"/>
</dbReference>
<keyword evidence="5" id="KW-0067">ATP-binding</keyword>
<dbReference type="GO" id="GO:0005829">
    <property type="term" value="C:cytosol"/>
    <property type="evidence" value="ECO:0007669"/>
    <property type="project" value="TreeGrafter"/>
</dbReference>
<feature type="domain" description="Aminoacyl-tRNA synthetase class Ia" evidence="9">
    <location>
        <begin position="128"/>
        <end position="248"/>
    </location>
</feature>
<keyword evidence="7" id="KW-0030">Aminoacyl-tRNA synthetase</keyword>
<dbReference type="EC" id="6.1.1.9" evidence="2"/>
<dbReference type="GO" id="GO:0005524">
    <property type="term" value="F:ATP binding"/>
    <property type="evidence" value="ECO:0007669"/>
    <property type="project" value="UniProtKB-KW"/>
</dbReference>
<keyword evidence="3" id="KW-0436">Ligase</keyword>
<keyword evidence="4" id="KW-0547">Nucleotide-binding</keyword>
<evidence type="ECO:0000256" key="8">
    <source>
        <dbReference type="ARBA" id="ARBA00029936"/>
    </source>
</evidence>
<dbReference type="InterPro" id="IPR002303">
    <property type="entry name" value="Valyl-tRNA_ligase"/>
</dbReference>